<evidence type="ECO:0000313" key="3">
    <source>
        <dbReference type="Proteomes" id="UP000275836"/>
    </source>
</evidence>
<evidence type="ECO:0000313" key="2">
    <source>
        <dbReference type="EMBL" id="RRG17362.1"/>
    </source>
</evidence>
<feature type="transmembrane region" description="Helical" evidence="1">
    <location>
        <begin position="106"/>
        <end position="128"/>
    </location>
</feature>
<dbReference type="AlphaFoldDB" id="A0A3P2RI22"/>
<dbReference type="Pfam" id="PF11877">
    <property type="entry name" value="DUF3397"/>
    <property type="match status" value="1"/>
</dbReference>
<reference evidence="2 3" key="1">
    <citation type="submission" date="2018-10" db="EMBL/GenBank/DDBJ databases">
        <title>Draft genome sequence of Weissella viridescens UCO-SMC3.</title>
        <authorList>
            <person name="Garcia-Cancino A."/>
            <person name="Espinoza-Monje M."/>
            <person name="Albarracin L."/>
            <person name="Garcia-Castillo V."/>
            <person name="Campos-Martin J."/>
            <person name="Nakano Y."/>
            <person name="Guitierrez-Zamorano C."/>
            <person name="Ikeda-Ohtsubo W."/>
            <person name="Morita H."/>
            <person name="Kitazawa H."/>
            <person name="Villena J."/>
        </authorList>
    </citation>
    <scope>NUCLEOTIDE SEQUENCE [LARGE SCALE GENOMIC DNA]</scope>
    <source>
        <strain evidence="2 3">UCO-SMC3</strain>
    </source>
</reference>
<keyword evidence="1" id="KW-1133">Transmembrane helix</keyword>
<gene>
    <name evidence="2" type="ORF">D3P96_08105</name>
</gene>
<dbReference type="Proteomes" id="UP000275836">
    <property type="component" value="Unassembled WGS sequence"/>
</dbReference>
<dbReference type="RefSeq" id="WP_124943828.1">
    <property type="nucleotide sequence ID" value="NZ_RHGY01000012.1"/>
</dbReference>
<dbReference type="OrthoDB" id="2146400at2"/>
<proteinExistence type="predicted"/>
<accession>A0A3P2RI22</accession>
<feature type="transmembrane region" description="Helical" evidence="1">
    <location>
        <begin position="41"/>
        <end position="60"/>
    </location>
</feature>
<feature type="transmembrane region" description="Helical" evidence="1">
    <location>
        <begin position="12"/>
        <end position="35"/>
    </location>
</feature>
<keyword evidence="1" id="KW-0812">Transmembrane</keyword>
<sequence>MNSIKFRKGMLMATSVFWPYTILMVILLWLLLTIIKHTMTTWPRVLRVIDFMVLPLWWSIESITFQVTHFSLLGPMVCMFLIWGIALTIYQVFGVQTFNLKRFVTIWWRLIGAVTVVVFVAVVIINALHLI</sequence>
<evidence type="ECO:0000256" key="1">
    <source>
        <dbReference type="SAM" id="Phobius"/>
    </source>
</evidence>
<dbReference type="InterPro" id="IPR024515">
    <property type="entry name" value="DUF3397"/>
</dbReference>
<name>A0A3P2RI22_WEIVI</name>
<comment type="caution">
    <text evidence="2">The sequence shown here is derived from an EMBL/GenBank/DDBJ whole genome shotgun (WGS) entry which is preliminary data.</text>
</comment>
<feature type="transmembrane region" description="Helical" evidence="1">
    <location>
        <begin position="72"/>
        <end position="94"/>
    </location>
</feature>
<protein>
    <submittedName>
        <fullName evidence="2">DUF3397 family protein</fullName>
    </submittedName>
</protein>
<organism evidence="2 3">
    <name type="scientific">Weissella viridescens</name>
    <name type="common">Lactobacillus viridescens</name>
    <dbReference type="NCBI Taxonomy" id="1629"/>
    <lineage>
        <taxon>Bacteria</taxon>
        <taxon>Bacillati</taxon>
        <taxon>Bacillota</taxon>
        <taxon>Bacilli</taxon>
        <taxon>Lactobacillales</taxon>
        <taxon>Lactobacillaceae</taxon>
        <taxon>Weissella</taxon>
    </lineage>
</organism>
<keyword evidence="1" id="KW-0472">Membrane</keyword>
<dbReference type="EMBL" id="RHGY01000012">
    <property type="protein sequence ID" value="RRG17362.1"/>
    <property type="molecule type" value="Genomic_DNA"/>
</dbReference>